<dbReference type="PRINTS" id="PR00929">
    <property type="entry name" value="ATHOOK"/>
</dbReference>
<dbReference type="GO" id="GO:0003677">
    <property type="term" value="F:DNA binding"/>
    <property type="evidence" value="ECO:0007669"/>
    <property type="project" value="InterPro"/>
</dbReference>
<evidence type="ECO:0000256" key="1">
    <source>
        <dbReference type="ARBA" id="ARBA00004123"/>
    </source>
</evidence>
<name>A0AAN9XHS6_PSOTE</name>
<feature type="region of interest" description="Disordered" evidence="4">
    <location>
        <begin position="253"/>
        <end position="317"/>
    </location>
</feature>
<feature type="transmembrane region" description="Helical" evidence="5">
    <location>
        <begin position="1271"/>
        <end position="1293"/>
    </location>
</feature>
<feature type="region of interest" description="Disordered" evidence="4">
    <location>
        <begin position="344"/>
        <end position="387"/>
    </location>
</feature>
<feature type="region of interest" description="Disordered" evidence="4">
    <location>
        <begin position="1127"/>
        <end position="1181"/>
    </location>
</feature>
<sequence length="1312" mass="146335">MEDPNENACIAEDFDSNHKKKIKKKQKQATKTVILKETAPESVTANNEGDVSGVRISLFDFSVENFFQYMDIIARLCGEQEHYAALDRSEIQTISSSVTFLREWRDFKYLSRSIKFAYGLQSYDCSEGKEINAINLPPFSSASVPEHDMQKEQLGEVISQECRDIVMNVGGSVWALDWCPQIHEKPDCSVKCEFIAVAAHPPGSSYHKMGAPLTGRGVIQIWCLLNIKGHNDKSTKKKGPKGRLRKNATVVDDMNCDKTDGGTYDKSTQTQKPKGRPRKNPTAVAVGDMDCDKKDGGTNDISTQIKKPRGRPRKNPTMTAADDMGCEIQCLPALAVQFLENSTQFPTPDGDHENNEEILHKNDGSTNDKSTKIKKPRGRPRKNPTMTAVDDMDCETLCLPALAVQFLENSMQFPTPDGDHENNEEILPKNDGSTNDKSTKIKQPRGRPRKNSIVIAVDEVNCETQNKSSCVVQVAQNSTNFVSSYGNLENNEERPLITYKRKRGAKKNEETTEKSALTERHRRPKSNSKVLTIYDPNCEDEAMPLDVQVSKDSAEFLSPDVAHDNWNEKSALIKRPRRRPKSNSKRVTTDDPHGENESIPLDVQVPEDSAEFLSSDVACDNCNEYALLQQCSVTKQRHSKEAVSACNTISTTLSKNSGLKINHMEVRCGQDISQPLQYENEANHQPCCRSELEAPPATCYVPEDATLPRVVSCLAHNGKVAWDVKWRPTNISRSCCKHRMGHLAVILGNGSLEVWEVPLPHVLQAIYMHREGTDPRFIKLEPVFKCSMLKRGGLQSIPLTVEWSVAPPHDYLIAGCHDGTVALWKFCTNSSSKCDDTKPVLIFGGDTVPIRTVAWAPFDGDPESSNIIVTAGHEGLKFWDLRTGQVTGIWILEVSQSELKLLIETEELHLAFESVKLVYSGLIYAWKFICSNPFRPLRSLNPAPKIIYSLDWMSKPSCIIMSFEDGTMRTYSLVKAANDLPVTGEIYNGKKQPGLHGSAYSSFAIWSVQVSRITGMVAYCGADGAVFRFQLSGKSVETDHARNRHRRFLCGSVTEEDSTLIINTPVPNAPFLWKKPSDKGRCAESFRDLLAKSNSMRSANNQMAETLNADSQTLVIDAGEKVGLESGSEEALCSGKQSKRSKLDSGSKKKPEESQDLVCRDDDVSPIPTADNEKSDFGNIPESLPPKMAALHRVRWNMNKGSERWLCFGGACGLRVPASATRCVGRDHVNDVVLCFSLFTLEELLRIEVSFPRVPSLLWRRDFVFGELHRLLLLHFFLAINSLFSSMNTLYAFTMVDENVSGRWQLCAKPEL</sequence>
<dbReference type="PANTHER" id="PTHR15052:SF2">
    <property type="entry name" value="GENERAL TRANSCRIPTION FACTOR 3C POLYPEPTIDE 2"/>
    <property type="match status" value="1"/>
</dbReference>
<protein>
    <submittedName>
        <fullName evidence="6">Uncharacterized protein</fullName>
    </submittedName>
</protein>
<evidence type="ECO:0000256" key="3">
    <source>
        <dbReference type="ARBA" id="ARBA00023242"/>
    </source>
</evidence>
<feature type="region of interest" description="Disordered" evidence="4">
    <location>
        <begin position="413"/>
        <end position="448"/>
    </location>
</feature>
<feature type="compositionally biased region" description="Basic and acidic residues" evidence="4">
    <location>
        <begin position="587"/>
        <end position="596"/>
    </location>
</feature>
<dbReference type="PANTHER" id="PTHR15052">
    <property type="entry name" value="RNA POLYMERASE III TRANSCRIPTION INITIATION FACTOR COMPLEX SUBUNIT"/>
    <property type="match status" value="1"/>
</dbReference>
<feature type="compositionally biased region" description="Basic and acidic residues" evidence="4">
    <location>
        <begin position="1141"/>
        <end position="1163"/>
    </location>
</feature>
<feature type="compositionally biased region" description="Basic residues" evidence="4">
    <location>
        <begin position="372"/>
        <end position="382"/>
    </location>
</feature>
<dbReference type="SUPFAM" id="SSF50978">
    <property type="entry name" value="WD40 repeat-like"/>
    <property type="match status" value="1"/>
</dbReference>
<dbReference type="Proteomes" id="UP001386955">
    <property type="component" value="Unassembled WGS sequence"/>
</dbReference>
<accession>A0AAN9XHS6</accession>
<keyword evidence="5" id="KW-1133">Transmembrane helix</keyword>
<feature type="compositionally biased region" description="Basic and acidic residues" evidence="4">
    <location>
        <begin position="506"/>
        <end position="519"/>
    </location>
</feature>
<feature type="compositionally biased region" description="Basic and acidic residues" evidence="4">
    <location>
        <begin position="417"/>
        <end position="428"/>
    </location>
</feature>
<evidence type="ECO:0000256" key="5">
    <source>
        <dbReference type="SAM" id="Phobius"/>
    </source>
</evidence>
<feature type="compositionally biased region" description="Basic and acidic residues" evidence="4">
    <location>
        <begin position="349"/>
        <end position="363"/>
    </location>
</feature>
<feature type="region of interest" description="Disordered" evidence="4">
    <location>
        <begin position="567"/>
        <end position="600"/>
    </location>
</feature>
<keyword evidence="2" id="KW-0804">Transcription</keyword>
<proteinExistence type="predicted"/>
<dbReference type="GO" id="GO:0006383">
    <property type="term" value="P:transcription by RNA polymerase III"/>
    <property type="evidence" value="ECO:0007669"/>
    <property type="project" value="TreeGrafter"/>
</dbReference>
<dbReference type="SMART" id="SM00320">
    <property type="entry name" value="WD40"/>
    <property type="match status" value="5"/>
</dbReference>
<feature type="region of interest" description="Disordered" evidence="4">
    <location>
        <begin position="502"/>
        <end position="526"/>
    </location>
</feature>
<gene>
    <name evidence="6" type="ORF">VNO78_21029</name>
</gene>
<dbReference type="GO" id="GO:0005634">
    <property type="term" value="C:nucleus"/>
    <property type="evidence" value="ECO:0007669"/>
    <property type="project" value="UniProtKB-SubCell"/>
</dbReference>
<dbReference type="Gene3D" id="2.130.10.10">
    <property type="entry name" value="YVTN repeat-like/Quinoprotein amine dehydrogenase"/>
    <property type="match status" value="1"/>
</dbReference>
<dbReference type="InterPro" id="IPR036322">
    <property type="entry name" value="WD40_repeat_dom_sf"/>
</dbReference>
<dbReference type="SMART" id="SM00384">
    <property type="entry name" value="AT_hook"/>
    <property type="match status" value="4"/>
</dbReference>
<reference evidence="6 7" key="1">
    <citation type="submission" date="2024-01" db="EMBL/GenBank/DDBJ databases">
        <title>The genomes of 5 underutilized Papilionoideae crops provide insights into root nodulation and disease resistanc.</title>
        <authorList>
            <person name="Jiang F."/>
        </authorList>
    </citation>
    <scope>NUCLEOTIDE SEQUENCE [LARGE SCALE GENOMIC DNA]</scope>
    <source>
        <strain evidence="6">DUOXIRENSHENG_FW03</strain>
        <tissue evidence="6">Leaves</tissue>
    </source>
</reference>
<evidence type="ECO:0000256" key="4">
    <source>
        <dbReference type="SAM" id="MobiDB-lite"/>
    </source>
</evidence>
<evidence type="ECO:0000313" key="7">
    <source>
        <dbReference type="Proteomes" id="UP001386955"/>
    </source>
</evidence>
<dbReference type="InterPro" id="IPR001680">
    <property type="entry name" value="WD40_rpt"/>
</dbReference>
<feature type="compositionally biased region" description="Basic residues" evidence="4">
    <location>
        <begin position="572"/>
        <end position="584"/>
    </location>
</feature>
<keyword evidence="5" id="KW-0812">Transmembrane</keyword>
<keyword evidence="3" id="KW-0539">Nucleus</keyword>
<keyword evidence="5" id="KW-0472">Membrane</keyword>
<organism evidence="6 7">
    <name type="scientific">Psophocarpus tetragonolobus</name>
    <name type="common">Winged bean</name>
    <name type="synonym">Dolichos tetragonolobus</name>
    <dbReference type="NCBI Taxonomy" id="3891"/>
    <lineage>
        <taxon>Eukaryota</taxon>
        <taxon>Viridiplantae</taxon>
        <taxon>Streptophyta</taxon>
        <taxon>Embryophyta</taxon>
        <taxon>Tracheophyta</taxon>
        <taxon>Spermatophyta</taxon>
        <taxon>Magnoliopsida</taxon>
        <taxon>eudicotyledons</taxon>
        <taxon>Gunneridae</taxon>
        <taxon>Pentapetalae</taxon>
        <taxon>rosids</taxon>
        <taxon>fabids</taxon>
        <taxon>Fabales</taxon>
        <taxon>Fabaceae</taxon>
        <taxon>Papilionoideae</taxon>
        <taxon>50 kb inversion clade</taxon>
        <taxon>NPAAA clade</taxon>
        <taxon>indigoferoid/millettioid clade</taxon>
        <taxon>Phaseoleae</taxon>
        <taxon>Psophocarpus</taxon>
    </lineage>
</organism>
<keyword evidence="7" id="KW-1185">Reference proteome</keyword>
<dbReference type="InterPro" id="IPR015943">
    <property type="entry name" value="WD40/YVTN_repeat-like_dom_sf"/>
</dbReference>
<evidence type="ECO:0000256" key="2">
    <source>
        <dbReference type="ARBA" id="ARBA00023163"/>
    </source>
</evidence>
<dbReference type="InterPro" id="IPR052416">
    <property type="entry name" value="GTF3C_component"/>
</dbReference>
<comment type="subcellular location">
    <subcellularLocation>
        <location evidence="1">Nucleus</location>
    </subcellularLocation>
</comment>
<dbReference type="EMBL" id="JAYMYS010000005">
    <property type="protein sequence ID" value="KAK7392586.1"/>
    <property type="molecule type" value="Genomic_DNA"/>
</dbReference>
<dbReference type="GO" id="GO:0000127">
    <property type="term" value="C:transcription factor TFIIIC complex"/>
    <property type="evidence" value="ECO:0007669"/>
    <property type="project" value="TreeGrafter"/>
</dbReference>
<comment type="caution">
    <text evidence="6">The sequence shown here is derived from an EMBL/GenBank/DDBJ whole genome shotgun (WGS) entry which is preliminary data.</text>
</comment>
<evidence type="ECO:0000313" key="6">
    <source>
        <dbReference type="EMBL" id="KAK7392586.1"/>
    </source>
</evidence>
<dbReference type="InterPro" id="IPR017956">
    <property type="entry name" value="AT_hook_DNA-bd_motif"/>
</dbReference>